<evidence type="ECO:0000313" key="1">
    <source>
        <dbReference type="EMBL" id="SHI60723.1"/>
    </source>
</evidence>
<dbReference type="Pfam" id="PF07070">
    <property type="entry name" value="Spo0M"/>
    <property type="match status" value="1"/>
</dbReference>
<organism evidence="1 2">
    <name type="scientific">Desulfofundulus thermosubterraneus DSM 16057</name>
    <dbReference type="NCBI Taxonomy" id="1121432"/>
    <lineage>
        <taxon>Bacteria</taxon>
        <taxon>Bacillati</taxon>
        <taxon>Bacillota</taxon>
        <taxon>Clostridia</taxon>
        <taxon>Eubacteriales</taxon>
        <taxon>Peptococcaceae</taxon>
        <taxon>Desulfofundulus</taxon>
    </lineage>
</organism>
<dbReference type="Proteomes" id="UP000184529">
    <property type="component" value="Unassembled WGS sequence"/>
</dbReference>
<keyword evidence="2" id="KW-1185">Reference proteome</keyword>
<dbReference type="InterPro" id="IPR009776">
    <property type="entry name" value="Spore_0_M"/>
</dbReference>
<protein>
    <submittedName>
        <fullName evidence="1">Sporulation-control protein</fullName>
    </submittedName>
</protein>
<dbReference type="PANTHER" id="PTHR40053">
    <property type="entry name" value="SPORULATION-CONTROL PROTEIN SPO0M"/>
    <property type="match status" value="1"/>
</dbReference>
<dbReference type="EMBL" id="FQZM01000007">
    <property type="protein sequence ID" value="SHI60723.1"/>
    <property type="molecule type" value="Genomic_DNA"/>
</dbReference>
<dbReference type="AlphaFoldDB" id="A0A1M6CIJ0"/>
<gene>
    <name evidence="1" type="ORF">SAMN02745219_00690</name>
</gene>
<evidence type="ECO:0000313" key="2">
    <source>
        <dbReference type="Proteomes" id="UP000184529"/>
    </source>
</evidence>
<dbReference type="PANTHER" id="PTHR40053:SF1">
    <property type="entry name" value="SPORULATION-CONTROL PROTEIN SPO0M"/>
    <property type="match status" value="1"/>
</dbReference>
<dbReference type="RefSeq" id="WP_072867365.1">
    <property type="nucleotide sequence ID" value="NZ_FQZM01000007.1"/>
</dbReference>
<accession>A0A1M6CIJ0</accession>
<proteinExistence type="predicted"/>
<sequence>MSLWDNLKRKVFPDLSLDVRLPSLEYVQGGTIQGEVLLKAVKTSRRIKGIQLELLEEWHEGEEGEKRRHRQRETAAKMDLAREVTVDPGKVLELPFTLHLPLNLAISSDHHRCFLRVQVVIAFAPDVTRMIELTIRPSPAITAVWEALSWHLGFASCGLTSTSRQQAFKFCSGPGTPTDFRHIEHVEMIFVNEEDGLRIHMKAKVDLLGNLDADNYFTLFIPYQEMFRFDGTPAHQCIGERIIRRLWDALRPVGKSHLTGKEPSC</sequence>
<reference evidence="2" key="1">
    <citation type="submission" date="2016-11" db="EMBL/GenBank/DDBJ databases">
        <authorList>
            <person name="Varghese N."/>
            <person name="Submissions S."/>
        </authorList>
    </citation>
    <scope>NUCLEOTIDE SEQUENCE [LARGE SCALE GENOMIC DNA]</scope>
    <source>
        <strain evidence="2">DSM 16057</strain>
    </source>
</reference>
<dbReference type="STRING" id="1121432.SAMN02745219_00690"/>
<name>A0A1M6CIJ0_9FIRM</name>